<evidence type="ECO:0000256" key="19">
    <source>
        <dbReference type="ARBA" id="ARBA00023002"/>
    </source>
</evidence>
<keyword evidence="10 27" id="KW-0964">Secreted</keyword>
<evidence type="ECO:0000256" key="23">
    <source>
        <dbReference type="ARBA" id="ARBA00023125"/>
    </source>
</evidence>
<dbReference type="SMART" id="SM00486">
    <property type="entry name" value="POLBc"/>
    <property type="match status" value="1"/>
</dbReference>
<evidence type="ECO:0000256" key="2">
    <source>
        <dbReference type="ARBA" id="ARBA00001966"/>
    </source>
</evidence>
<keyword evidence="17" id="KW-0862">Zinc</keyword>
<dbReference type="InterPro" id="IPR034289">
    <property type="entry name" value="CuRO_3_LCC"/>
</dbReference>
<evidence type="ECO:0000256" key="20">
    <source>
        <dbReference type="ARBA" id="ARBA00023004"/>
    </source>
</evidence>
<dbReference type="FunFam" id="3.30.420.10:FF:000010">
    <property type="entry name" value="DNA polymerase epsilon catalytic subunit"/>
    <property type="match status" value="1"/>
</dbReference>
<dbReference type="InterPro" id="IPR034285">
    <property type="entry name" value="CuRO_2_LCC"/>
</dbReference>
<feature type="region of interest" description="Disordered" evidence="28">
    <location>
        <begin position="1"/>
        <end position="23"/>
    </location>
</feature>
<dbReference type="GO" id="GO:0048046">
    <property type="term" value="C:apoplast"/>
    <property type="evidence" value="ECO:0007669"/>
    <property type="project" value="UniProtKB-SubCell"/>
</dbReference>
<comment type="function">
    <text evidence="3 27">Lignin degradation and detoxification of lignin-derived products.</text>
</comment>
<name>A0A9E7HP59_9LILI</name>
<evidence type="ECO:0000256" key="12">
    <source>
        <dbReference type="ARBA" id="ARBA00022695"/>
    </source>
</evidence>
<evidence type="ECO:0000256" key="9">
    <source>
        <dbReference type="ARBA" id="ARBA00022523"/>
    </source>
</evidence>
<gene>
    <name evidence="30" type="ORF">MUK42_06719</name>
</gene>
<dbReference type="InterPro" id="IPR043502">
    <property type="entry name" value="DNA/RNA_pol_sf"/>
</dbReference>
<dbReference type="Gene3D" id="3.30.342.10">
    <property type="entry name" value="DNA Polymerase, chain B, domain 1"/>
    <property type="match status" value="1"/>
</dbReference>
<evidence type="ECO:0000256" key="1">
    <source>
        <dbReference type="ARBA" id="ARBA00000349"/>
    </source>
</evidence>
<evidence type="ECO:0000256" key="10">
    <source>
        <dbReference type="ARBA" id="ARBA00022525"/>
    </source>
</evidence>
<evidence type="ECO:0000259" key="29">
    <source>
        <dbReference type="SMART" id="SM01159"/>
    </source>
</evidence>
<dbReference type="GO" id="GO:0051539">
    <property type="term" value="F:4 iron, 4 sulfur cluster binding"/>
    <property type="evidence" value="ECO:0007669"/>
    <property type="project" value="UniProtKB-KW"/>
</dbReference>
<dbReference type="Gene3D" id="3.90.1600.10">
    <property type="entry name" value="Palm domain of DNA polymerase"/>
    <property type="match status" value="1"/>
</dbReference>
<keyword evidence="22" id="KW-0411">Iron-sulfur</keyword>
<evidence type="ECO:0000256" key="27">
    <source>
        <dbReference type="RuleBase" id="RU361119"/>
    </source>
</evidence>
<dbReference type="SUPFAM" id="SSF49503">
    <property type="entry name" value="Cupredoxins"/>
    <property type="match status" value="3"/>
</dbReference>
<dbReference type="SUPFAM" id="SSF56672">
    <property type="entry name" value="DNA/RNA polymerases"/>
    <property type="match status" value="1"/>
</dbReference>
<evidence type="ECO:0000256" key="25">
    <source>
        <dbReference type="ARBA" id="ARBA00023242"/>
    </source>
</evidence>
<reference evidence="30" key="1">
    <citation type="submission" date="2022-05" db="EMBL/GenBank/DDBJ databases">
        <title>The Musa troglodytarum L. genome provides insights into the mechanism of non-climacteric behaviour and enrichment of carotenoids.</title>
        <authorList>
            <person name="Wang J."/>
        </authorList>
    </citation>
    <scope>NUCLEOTIDE SEQUENCE</scope>
    <source>
        <tissue evidence="30">Leaf</tissue>
    </source>
</reference>
<dbReference type="Pfam" id="PF23250">
    <property type="entry name" value="zf_DPOE_2"/>
    <property type="match status" value="1"/>
</dbReference>
<dbReference type="EMBL" id="CP097510">
    <property type="protein sequence ID" value="URE33477.1"/>
    <property type="molecule type" value="Genomic_DNA"/>
</dbReference>
<dbReference type="GO" id="GO:0052716">
    <property type="term" value="F:hydroquinone:oxygen oxidoreductase activity"/>
    <property type="evidence" value="ECO:0007669"/>
    <property type="project" value="UniProtKB-EC"/>
</dbReference>
<feature type="compositionally biased region" description="Basic and acidic residues" evidence="28">
    <location>
        <begin position="1"/>
        <end position="12"/>
    </location>
</feature>
<dbReference type="GO" id="GO:0003887">
    <property type="term" value="F:DNA-directed DNA polymerase activity"/>
    <property type="evidence" value="ECO:0007669"/>
    <property type="project" value="UniProtKB-KW"/>
</dbReference>
<keyword evidence="25" id="KW-0539">Nucleus</keyword>
<dbReference type="InterPro" id="IPR008972">
    <property type="entry name" value="Cupredoxin"/>
</dbReference>
<dbReference type="InterPro" id="IPR036397">
    <property type="entry name" value="RNaseH_sf"/>
</dbReference>
<dbReference type="Pfam" id="PF07732">
    <property type="entry name" value="Cu-oxidase_3"/>
    <property type="match status" value="1"/>
</dbReference>
<dbReference type="InterPro" id="IPR023211">
    <property type="entry name" value="DNA_pol_palm_dom_sf"/>
</dbReference>
<keyword evidence="12" id="KW-0548">Nucleotidyltransferase</keyword>
<keyword evidence="11" id="KW-0808">Transferase</keyword>
<dbReference type="GO" id="GO:0006272">
    <property type="term" value="P:leading strand elongation"/>
    <property type="evidence" value="ECO:0007669"/>
    <property type="project" value="TreeGrafter"/>
</dbReference>
<proteinExistence type="inferred from homology"/>
<dbReference type="OrthoDB" id="735755at2759"/>
<keyword evidence="16" id="KW-0863">Zinc-finger</keyword>
<dbReference type="Pfam" id="PF07731">
    <property type="entry name" value="Cu-oxidase_2"/>
    <property type="match status" value="1"/>
</dbReference>
<dbReference type="Pfam" id="PF00394">
    <property type="entry name" value="Cu-oxidase"/>
    <property type="match status" value="1"/>
</dbReference>
<dbReference type="Proteomes" id="UP001055439">
    <property type="component" value="Chromosome 8"/>
</dbReference>
<accession>A0A9E7HP59</accession>
<evidence type="ECO:0000313" key="30">
    <source>
        <dbReference type="EMBL" id="URE33477.1"/>
    </source>
</evidence>
<dbReference type="PROSITE" id="PS00080">
    <property type="entry name" value="MULTICOPPER_OXIDASE2"/>
    <property type="match status" value="1"/>
</dbReference>
<keyword evidence="23" id="KW-0238">DNA-binding</keyword>
<dbReference type="SUPFAM" id="SSF53098">
    <property type="entry name" value="Ribonuclease H-like"/>
    <property type="match status" value="1"/>
</dbReference>
<feature type="region of interest" description="Disordered" evidence="28">
    <location>
        <begin position="1156"/>
        <end position="1176"/>
    </location>
</feature>
<protein>
    <recommendedName>
        <fullName evidence="27">Laccase</fullName>
        <ecNumber evidence="27">1.10.3.2</ecNumber>
    </recommendedName>
    <alternativeName>
        <fullName evidence="27">Benzenediol:oxygen oxidoreductase</fullName>
    </alternativeName>
    <alternativeName>
        <fullName evidence="27">Diphenol oxidase</fullName>
    </alternativeName>
    <alternativeName>
        <fullName evidence="27">Urishiol oxidase</fullName>
    </alternativeName>
</protein>
<keyword evidence="15 27" id="KW-0677">Repeat</keyword>
<evidence type="ECO:0000256" key="24">
    <source>
        <dbReference type="ARBA" id="ARBA00023185"/>
    </source>
</evidence>
<dbReference type="CDD" id="cd13897">
    <property type="entry name" value="CuRO_3_LCC_plant"/>
    <property type="match status" value="1"/>
</dbReference>
<dbReference type="NCBIfam" id="TIGR03389">
    <property type="entry name" value="laccase"/>
    <property type="match status" value="1"/>
</dbReference>
<evidence type="ECO:0000256" key="15">
    <source>
        <dbReference type="ARBA" id="ARBA00022737"/>
    </source>
</evidence>
<keyword evidence="13" id="KW-0235">DNA replication</keyword>
<comment type="cofactor">
    <cofactor evidence="2">
        <name>[4Fe-4S] cluster</name>
        <dbReference type="ChEBI" id="CHEBI:49883"/>
    </cofactor>
</comment>
<evidence type="ECO:0000256" key="7">
    <source>
        <dbReference type="ARBA" id="ARBA00010609"/>
    </source>
</evidence>
<evidence type="ECO:0000256" key="26">
    <source>
        <dbReference type="ARBA" id="ARBA00049244"/>
    </source>
</evidence>
<evidence type="ECO:0000256" key="11">
    <source>
        <dbReference type="ARBA" id="ARBA00022679"/>
    </source>
</evidence>
<dbReference type="InterPro" id="IPR029703">
    <property type="entry name" value="POL2"/>
</dbReference>
<dbReference type="FunFam" id="2.60.40.420:FF:000049">
    <property type="entry name" value="Laccase"/>
    <property type="match status" value="1"/>
</dbReference>
<comment type="catalytic activity">
    <reaction evidence="26">
        <text>DNA(n) + a 2'-deoxyribonucleoside 5'-triphosphate = DNA(n+1) + diphosphate</text>
        <dbReference type="Rhea" id="RHEA:22508"/>
        <dbReference type="Rhea" id="RHEA-COMP:17339"/>
        <dbReference type="Rhea" id="RHEA-COMP:17340"/>
        <dbReference type="ChEBI" id="CHEBI:33019"/>
        <dbReference type="ChEBI" id="CHEBI:61560"/>
        <dbReference type="ChEBI" id="CHEBI:173112"/>
        <dbReference type="EC" id="2.7.7.7"/>
    </reaction>
</comment>
<dbReference type="CDD" id="cd13875">
    <property type="entry name" value="CuRO_2_LCC_plant"/>
    <property type="match status" value="1"/>
</dbReference>
<dbReference type="Gene3D" id="3.30.420.10">
    <property type="entry name" value="Ribonuclease H-like superfamily/Ribonuclease H"/>
    <property type="match status" value="1"/>
</dbReference>
<comment type="similarity">
    <text evidence="7 27">Belongs to the multicopper oxidase family.</text>
</comment>
<evidence type="ECO:0000313" key="31">
    <source>
        <dbReference type="Proteomes" id="UP001055439"/>
    </source>
</evidence>
<evidence type="ECO:0000256" key="22">
    <source>
        <dbReference type="ARBA" id="ARBA00023014"/>
    </source>
</evidence>
<dbReference type="CDD" id="cd05779">
    <property type="entry name" value="DNA_polB_epsilon_exo"/>
    <property type="match status" value="1"/>
</dbReference>
<dbReference type="InterPro" id="IPR034288">
    <property type="entry name" value="CuRO_1_LCC"/>
</dbReference>
<dbReference type="GO" id="GO:0003677">
    <property type="term" value="F:DNA binding"/>
    <property type="evidence" value="ECO:0007669"/>
    <property type="project" value="UniProtKB-KW"/>
</dbReference>
<dbReference type="GO" id="GO:0000278">
    <property type="term" value="P:mitotic cell cycle"/>
    <property type="evidence" value="ECO:0007669"/>
    <property type="project" value="TreeGrafter"/>
</dbReference>
<dbReference type="FunFam" id="2.60.40.420:FF:000062">
    <property type="entry name" value="Laccase"/>
    <property type="match status" value="1"/>
</dbReference>
<dbReference type="SMART" id="SM01159">
    <property type="entry name" value="DUF1744"/>
    <property type="match status" value="1"/>
</dbReference>
<dbReference type="InterPro" id="IPR006133">
    <property type="entry name" value="DNA-dir_DNA_pol_B_exonuc"/>
</dbReference>
<dbReference type="Gene3D" id="2.60.40.420">
    <property type="entry name" value="Cupredoxins - blue copper proteins"/>
    <property type="match status" value="3"/>
</dbReference>
<dbReference type="GO" id="GO:0005507">
    <property type="term" value="F:copper ion binding"/>
    <property type="evidence" value="ECO:0007669"/>
    <property type="project" value="InterPro"/>
</dbReference>
<dbReference type="InterPro" id="IPR017761">
    <property type="entry name" value="Laccase"/>
</dbReference>
<evidence type="ECO:0000256" key="21">
    <source>
        <dbReference type="ARBA" id="ARBA00023008"/>
    </source>
</evidence>
<dbReference type="InterPro" id="IPR011706">
    <property type="entry name" value="Cu-oxidase_C"/>
</dbReference>
<evidence type="ECO:0000256" key="17">
    <source>
        <dbReference type="ARBA" id="ARBA00022833"/>
    </source>
</evidence>
<dbReference type="GO" id="GO:0008270">
    <property type="term" value="F:zinc ion binding"/>
    <property type="evidence" value="ECO:0007669"/>
    <property type="project" value="UniProtKB-KW"/>
</dbReference>
<keyword evidence="21 27" id="KW-0186">Copper</keyword>
<dbReference type="InterPro" id="IPR042087">
    <property type="entry name" value="DNA_pol_B_thumb"/>
</dbReference>
<keyword evidence="20" id="KW-0408">Iron</keyword>
<evidence type="ECO:0000256" key="3">
    <source>
        <dbReference type="ARBA" id="ARBA00002075"/>
    </source>
</evidence>
<dbReference type="GO" id="GO:0006297">
    <property type="term" value="P:nucleotide-excision repair, DNA gap filling"/>
    <property type="evidence" value="ECO:0007669"/>
    <property type="project" value="TreeGrafter"/>
</dbReference>
<keyword evidence="31" id="KW-1185">Reference proteome</keyword>
<dbReference type="PANTHER" id="PTHR10670:SF0">
    <property type="entry name" value="DNA POLYMERASE EPSILON CATALYTIC SUBUNIT A"/>
    <property type="match status" value="1"/>
</dbReference>
<dbReference type="InterPro" id="IPR011707">
    <property type="entry name" value="Cu-oxidase-like_N"/>
</dbReference>
<keyword evidence="24 27" id="KW-0439">Lignin degradation</keyword>
<comment type="similarity">
    <text evidence="6">Belongs to the DNA polymerase type-B family.</text>
</comment>
<comment type="catalytic activity">
    <reaction evidence="1 27">
        <text>4 hydroquinone + O2 = 4 benzosemiquinone + 2 H2O</text>
        <dbReference type="Rhea" id="RHEA:11276"/>
        <dbReference type="ChEBI" id="CHEBI:15377"/>
        <dbReference type="ChEBI" id="CHEBI:15379"/>
        <dbReference type="ChEBI" id="CHEBI:17594"/>
        <dbReference type="ChEBI" id="CHEBI:17977"/>
        <dbReference type="EC" id="1.10.3.2"/>
    </reaction>
</comment>
<keyword evidence="14 27" id="KW-0479">Metal-binding</keyword>
<keyword evidence="19 27" id="KW-0560">Oxidoreductase</keyword>
<evidence type="ECO:0000256" key="4">
    <source>
        <dbReference type="ARBA" id="ARBA00004123"/>
    </source>
</evidence>
<evidence type="ECO:0000256" key="14">
    <source>
        <dbReference type="ARBA" id="ARBA00022723"/>
    </source>
</evidence>
<dbReference type="InterPro" id="IPR055191">
    <property type="entry name" value="POL2_thumb"/>
</dbReference>
<evidence type="ECO:0000256" key="16">
    <source>
        <dbReference type="ARBA" id="ARBA00022771"/>
    </source>
</evidence>
<evidence type="ECO:0000256" key="6">
    <source>
        <dbReference type="ARBA" id="ARBA00005755"/>
    </source>
</evidence>
<dbReference type="FunFam" id="3.30.342.10:FF:000012">
    <property type="entry name" value="DNA polymerase epsilon catalytic subunit"/>
    <property type="match status" value="1"/>
</dbReference>
<dbReference type="Pfam" id="PF08490">
    <property type="entry name" value="DUF1744"/>
    <property type="match status" value="1"/>
</dbReference>
<keyword evidence="18" id="KW-0239">DNA-directed DNA polymerase</keyword>
<dbReference type="InterPro" id="IPR033138">
    <property type="entry name" value="Cu_oxidase_CS"/>
</dbReference>
<dbReference type="InterPro" id="IPR013697">
    <property type="entry name" value="DNA_pol_e_suA_C"/>
</dbReference>
<organism evidence="30 31">
    <name type="scientific">Musa troglodytarum</name>
    <name type="common">fe'i banana</name>
    <dbReference type="NCBI Taxonomy" id="320322"/>
    <lineage>
        <taxon>Eukaryota</taxon>
        <taxon>Viridiplantae</taxon>
        <taxon>Streptophyta</taxon>
        <taxon>Embryophyta</taxon>
        <taxon>Tracheophyta</taxon>
        <taxon>Spermatophyta</taxon>
        <taxon>Magnoliopsida</taxon>
        <taxon>Liliopsida</taxon>
        <taxon>Zingiberales</taxon>
        <taxon>Musaceae</taxon>
        <taxon>Musa</taxon>
    </lineage>
</organism>
<comment type="subcellular location">
    <subcellularLocation>
        <location evidence="4">Nucleus</location>
    </subcellularLocation>
    <subcellularLocation>
        <location evidence="5 27">Secreted</location>
        <location evidence="5 27">Extracellular space</location>
        <location evidence="5 27">Apoplast</location>
    </subcellularLocation>
</comment>
<dbReference type="InterPro" id="IPR012337">
    <property type="entry name" value="RNaseH-like_sf"/>
</dbReference>
<evidence type="ECO:0000256" key="18">
    <source>
        <dbReference type="ARBA" id="ARBA00022932"/>
    </source>
</evidence>
<dbReference type="InterPro" id="IPR006172">
    <property type="entry name" value="DNA-dir_DNA_pol_B"/>
</dbReference>
<keyword evidence="8" id="KW-0004">4Fe-4S</keyword>
<feature type="compositionally biased region" description="Basic residues" evidence="28">
    <location>
        <begin position="1156"/>
        <end position="1165"/>
    </location>
</feature>
<dbReference type="GO" id="GO:0000166">
    <property type="term" value="F:nucleotide binding"/>
    <property type="evidence" value="ECO:0007669"/>
    <property type="project" value="InterPro"/>
</dbReference>
<dbReference type="PROSITE" id="PS00079">
    <property type="entry name" value="MULTICOPPER_OXIDASE1"/>
    <property type="match status" value="1"/>
</dbReference>
<dbReference type="GO" id="GO:0006287">
    <property type="term" value="P:base-excision repair, gap-filling"/>
    <property type="evidence" value="ECO:0007669"/>
    <property type="project" value="TreeGrafter"/>
</dbReference>
<dbReference type="InterPro" id="IPR001117">
    <property type="entry name" value="Cu-oxidase_2nd"/>
</dbReference>
<keyword evidence="9 27" id="KW-0052">Apoplast</keyword>
<dbReference type="CDD" id="cd13849">
    <property type="entry name" value="CuRO_1_LCC_plant"/>
    <property type="match status" value="1"/>
</dbReference>
<feature type="domain" description="DNA polymerase epsilon catalytic subunit A C-terminal" evidence="29">
    <location>
        <begin position="1402"/>
        <end position="1773"/>
    </location>
</feature>
<dbReference type="InterPro" id="IPR002355">
    <property type="entry name" value="Cu_oxidase_Cu_BS"/>
</dbReference>
<dbReference type="GO" id="GO:0008622">
    <property type="term" value="C:epsilon DNA polymerase complex"/>
    <property type="evidence" value="ECO:0007669"/>
    <property type="project" value="InterPro"/>
</dbReference>
<dbReference type="GO" id="GO:0008310">
    <property type="term" value="F:single-stranded DNA 3'-5' DNA exonuclease activity"/>
    <property type="evidence" value="ECO:0007669"/>
    <property type="project" value="TreeGrafter"/>
</dbReference>
<dbReference type="FunFam" id="1.10.132.60:FF:000003">
    <property type="entry name" value="DNA polymerase epsilon catalytic subunit"/>
    <property type="match status" value="1"/>
</dbReference>
<dbReference type="EC" id="1.10.3.2" evidence="27"/>
<dbReference type="PANTHER" id="PTHR10670">
    <property type="entry name" value="DNA POLYMERASE EPSILON CATALYTIC SUBUNIT A"/>
    <property type="match status" value="1"/>
</dbReference>
<evidence type="ECO:0000256" key="13">
    <source>
        <dbReference type="ARBA" id="ARBA00022705"/>
    </source>
</evidence>
<dbReference type="InterPro" id="IPR054475">
    <property type="entry name" value="Znf-DPOE"/>
</dbReference>
<dbReference type="GO" id="GO:0045004">
    <property type="term" value="P:DNA replication proofreading"/>
    <property type="evidence" value="ECO:0007669"/>
    <property type="project" value="TreeGrafter"/>
</dbReference>
<dbReference type="GO" id="GO:0046274">
    <property type="term" value="P:lignin catabolic process"/>
    <property type="evidence" value="ECO:0007669"/>
    <property type="project" value="UniProtKB-KW"/>
</dbReference>
<evidence type="ECO:0000256" key="5">
    <source>
        <dbReference type="ARBA" id="ARBA00004271"/>
    </source>
</evidence>
<dbReference type="Pfam" id="PF22912">
    <property type="entry name" value="zf-DPOE"/>
    <property type="match status" value="1"/>
</dbReference>
<evidence type="ECO:0000256" key="28">
    <source>
        <dbReference type="SAM" id="MobiDB-lite"/>
    </source>
</evidence>
<dbReference type="Pfam" id="PF03104">
    <property type="entry name" value="DNA_pol_B_exo1"/>
    <property type="match status" value="1"/>
</dbReference>
<dbReference type="Pfam" id="PF22634">
    <property type="entry name" value="POL2_thumb"/>
    <property type="match status" value="1"/>
</dbReference>
<evidence type="ECO:0000256" key="8">
    <source>
        <dbReference type="ARBA" id="ARBA00022485"/>
    </source>
</evidence>
<dbReference type="Gene3D" id="1.10.132.60">
    <property type="entry name" value="DNA polymerase family B, C-terminal domain"/>
    <property type="match status" value="1"/>
</dbReference>
<sequence>MNSDSRRWERLTSGRNPSKQKHRLNAEEVLERKLGFDLFTEGDKRLGWLLTFSPSSWEDQETNKIYSCVDLYFVSQDGLTFKVKHKFPPYFYAATKDKMELEVEAYLRRRYERQITDVEIVDKEDLDLKNHLSGLNRSYLKLSFDTVQQLIHVKNDLMHVVERNQSKLDAAEAFESIHIGGRKERPQDLMDCIIDLREYDVPYHVRFAIDNDVRCGLWYDISVFSAGILLEKRSDLLQRAEVHVCAFDIETTKLPLKFPDAEYDLIMMISYMIDGQGYLIINRECVGEDIEDLEYTPKPEFEGCFKVRNVKDEGELLKAWFAHMQEAKPGIYVTYNGDFFDWPFLEKRASHHGIKMSEEIGFQCDSNQGECRAKFSCHLDCFAWVKRDSYLPQGSQGLKAVTKVKLGYDPLEVNPEDMVRFAIEQPQMMASYSVSDAVATYFLYMTYVHPFIFSLGTIIPMPPDEVLRKGSGTLCEMLLMVQAYKANVICPNKHQADPEKFYNNRPLESETYIGGHVECLESGVFRSDLPIKFQLDPSAYEQLIGNLDRDLQFAITVEGKMSIESIANYEDVKNAIMEKPPSIVTDVVCTACDFNRPGKNCLRKLEWVWRGETYMAKKSDYYYIRKQIQSELVEFGDGKTMPFLDLPKSEQQLKLKERLKKYCQKAYKRVLDKPVTELREAGICMRENPFYVDTVRSFRDRRYEYKGLNKVWKGKLADAKASRNQMNIQEAQDMVVLYDSLQLAHKCILNSFYGYVMRKGARWYSMEMAGVVTYTGAKIIQNARLLVEKIGRPLELDTDGIWCALPGSFPENFTFKTSNGKKFTISYPCVMLNVDVARNNTNDQYQTLKDPVTRTYTTHSECSIEFEAMILPASKAEGILIKKRYAVFNYDGTLAELKGFEIKRRGELKLIKVFQAEVFDKFLHGSTLEECYAAVASVANRWLDLLDNQGIDIADSELLDYISESSTMSKSLVDYGEQKSCAVTTAKRLADFLGDAMVKDKGLHCQYIVAREPQVSNPVPRVVHPDWLHKKVCEKEDRFRQRKLVDIFNTAKRDQVAQDETIVGDIEEILVKDGSRVLPPRPVVHSFEFNREINSRKPSSPVSGMPVDLQKQDLTLFGSNQSLVSSSNNGISSENVDKTIDYQAWLETKKRKWRDSREERKRRRLGSTNISDEPVGTTKFPDSSFNYKHSQRFGVSGFFKKHESSLVQSHWQILQLVPRTQPGHFYAWVIADGTMHKVPINVPRVFYLNSKAPITEEFPGRRVKKILPHSRPNFNLIEVVISEEQFRAESKKLAAHLADPEVEGIYETKVPLEFHAIVQIGCVCKVDKAAKSRNAQDGWNLDELHMKTTAECSYLEQGITYFYLYHSISEGRAIYVIYFPTSWTISVVVVNPFQNKELSSAILEKQFREACHALSIEPPTNGSATFKVEYVRSIDVGSKILQRTLVAHRHQHPQPAIGIIECPGFQVLKSRIRILEDFPCVTMSFNACDSNYQALGWQVTAGKISMQRCAASSQWFNERILLSRYAHVPLGNFELDWLLFTADVFFSRALRDKQQVLWISDDGIPDFGGIYEGDTCFADEVNQPTASYPGAYRKVAVELKSSLVEETEGGSLFCHESDSHPPAHDNETDYDEASSCAPAFQVLKQLIQRCISDAVASGNVFADAILQHLYRWLCSPMSKLHDPALHRVLNMFMKKVFALLLVEFKKLGATIIFANFSKIIIDTGKIELSAARAYCDCLLRTLQTRELFEWIELEPLHFWHSLLFMDQLNYGGIQAKWSTGLPGEDMEDNSQMNVVSSWNIAEYLPRVTKISNYFTEKLLNIVCDILRRFKGENKGIKDLHATHVLPCSYESQGNKGDAALEFIKHVCAVLALDQNVKHDVLRMRKNLLKRIHVKEFSPEAQFRDPRQSFTLPNIICSYCNDCRDLDFCHDSLLLEDNWRCAVPHCGQPYNREQMENALLQIVRQRERLYHLQDLVCDRCRQVKAAHLVEQCGCGGSFRCHEDLLAFLGKMQGSYGSNSDGMMMKKGLENTRQPSQPEKYWVGTSPRLLVGLRRGMEALKNSNECSLLLLLLLLLWSSLMFACANAEVHYHEFVVQATPVKRLCKTRNIITVNGQYPGPTLAVRNGDTLVVSVVNLAKYNVTLHWHGVRQMRTAWADGPEFVTQCPIRPGGSYTYRFTIEDQEGTLWWHAHSSWLRATVHGALIIYPRDASSYPFPKPHREFPVILGEWWNEDPISVVRRATRTGAAPNVSDAFTINGQPGDLDNCSNKDTTVFPVALGETNLLRFINAALNSELFVSIAGHMMTVVAADAAYTKPFTTPVLMLGPGQTTDVFVTTNQPPGRYYIAAHAYASAQGVAFDNTTTTAVLEYKNSGCPTKNGPGLPPAFPVLPAFNDTPTATAFAAGIRSPHPVQIPGPVDHHLFFTVGLGLFNCPPGRRCGGPNGTRFGASMNNVSFQLPTGLSLLQAHHLGVPGVFTTDFPAVPPVPFDYTAANVSRGLWQPVMGTKLYPLKYGSVVQLVLQGTNIFAGEEHPMHIHGYHFYVLATGFGNFDPERDAARFNLVDPPLRNTVGVPVNGWAVIRFVADNPGVWLVHCHLDVHITWGLAMAFLVENGVGELQSLLPPPADLPLC</sequence>
<comment type="cofactor">
    <cofactor evidence="27">
        <name>Cu cation</name>
        <dbReference type="ChEBI" id="CHEBI:23378"/>
    </cofactor>
    <text evidence="27">Binds 4 Cu cations per monomer.</text>
</comment>